<evidence type="ECO:0000313" key="1">
    <source>
        <dbReference type="EMBL" id="SCG13987.1"/>
    </source>
</evidence>
<dbReference type="EMBL" id="LT607733">
    <property type="protein sequence ID" value="SCG13987.1"/>
    <property type="molecule type" value="Genomic_DNA"/>
</dbReference>
<dbReference type="InterPro" id="IPR029787">
    <property type="entry name" value="Nucleotide_cyclase"/>
</dbReference>
<keyword evidence="2" id="KW-1185">Reference proteome</keyword>
<proteinExistence type="predicted"/>
<gene>
    <name evidence="1" type="ORF">GA0070610_0179</name>
</gene>
<dbReference type="RefSeq" id="WP_088998255.1">
    <property type="nucleotide sequence ID" value="NZ_LT607733.1"/>
</dbReference>
<dbReference type="Gene3D" id="3.30.70.1230">
    <property type="entry name" value="Nucleotide cyclase"/>
    <property type="match status" value="1"/>
</dbReference>
<evidence type="ECO:0000313" key="2">
    <source>
        <dbReference type="Proteomes" id="UP000198251"/>
    </source>
</evidence>
<organism evidence="1 2">
    <name type="scientific">Micromonospora echinofusca</name>
    <dbReference type="NCBI Taxonomy" id="47858"/>
    <lineage>
        <taxon>Bacteria</taxon>
        <taxon>Bacillati</taxon>
        <taxon>Actinomycetota</taxon>
        <taxon>Actinomycetes</taxon>
        <taxon>Micromonosporales</taxon>
        <taxon>Micromonosporaceae</taxon>
        <taxon>Micromonospora</taxon>
    </lineage>
</organism>
<evidence type="ECO:0008006" key="3">
    <source>
        <dbReference type="Google" id="ProtNLM"/>
    </source>
</evidence>
<name>A0A1C5G2M1_MICEH</name>
<accession>A0A1C5G2M1</accession>
<sequence>MYQHGTFTFLGLDIEAFHREDRDLSAQMALRSQLLSILDSALKDAGLCSDAKILDRGDGAVVVLSCGPLRVLTGVVPRLTASLDNYNEGKPSRLLLRLRLAVHQGTAAYDERGGYIGRDLTFVFRMIESETMRRQLATTTQPIVLAVSEQVKEEVKAARAEDQQSIPKLGSLSFHTKETRATAWTAQLGRCVPA</sequence>
<dbReference type="Proteomes" id="UP000198251">
    <property type="component" value="Chromosome I"/>
</dbReference>
<dbReference type="GeneID" id="95800088"/>
<dbReference type="AlphaFoldDB" id="A0A1C5G2M1"/>
<reference evidence="1 2" key="1">
    <citation type="submission" date="2016-06" db="EMBL/GenBank/DDBJ databases">
        <authorList>
            <person name="Kjaerup R.B."/>
            <person name="Dalgaard T.S."/>
            <person name="Juul-Madsen H.R."/>
        </authorList>
    </citation>
    <scope>NUCLEOTIDE SEQUENCE [LARGE SCALE GENOMIC DNA]</scope>
    <source>
        <strain evidence="1 2">DSM 43913</strain>
    </source>
</reference>
<protein>
    <recommendedName>
        <fullName evidence="3">Guanylate cyclase domain-containing protein</fullName>
    </recommendedName>
</protein>